<dbReference type="Proteomes" id="UP000292702">
    <property type="component" value="Unassembled WGS sequence"/>
</dbReference>
<organism evidence="3 4">
    <name type="scientific">Steccherinum ochraceum</name>
    <dbReference type="NCBI Taxonomy" id="92696"/>
    <lineage>
        <taxon>Eukaryota</taxon>
        <taxon>Fungi</taxon>
        <taxon>Dikarya</taxon>
        <taxon>Basidiomycota</taxon>
        <taxon>Agaricomycotina</taxon>
        <taxon>Agaricomycetes</taxon>
        <taxon>Polyporales</taxon>
        <taxon>Steccherinaceae</taxon>
        <taxon>Steccherinum</taxon>
    </lineage>
</organism>
<keyword evidence="2" id="KW-0472">Membrane</keyword>
<evidence type="ECO:0000256" key="2">
    <source>
        <dbReference type="SAM" id="Phobius"/>
    </source>
</evidence>
<comment type="caution">
    <text evidence="3">The sequence shown here is derived from an EMBL/GenBank/DDBJ whole genome shotgun (WGS) entry which is preliminary data.</text>
</comment>
<reference evidence="3 4" key="1">
    <citation type="submission" date="2018-11" db="EMBL/GenBank/DDBJ databases">
        <title>Genome assembly of Steccherinum ochraceum LE-BIN_3174, the white-rot fungus of the Steccherinaceae family (The Residual Polyporoid clade, Polyporales, Basidiomycota).</title>
        <authorList>
            <person name="Fedorova T.V."/>
            <person name="Glazunova O.A."/>
            <person name="Landesman E.O."/>
            <person name="Moiseenko K.V."/>
            <person name="Psurtseva N.V."/>
            <person name="Savinova O.S."/>
            <person name="Shakhova N.V."/>
            <person name="Tyazhelova T.V."/>
            <person name="Vasina D.V."/>
        </authorList>
    </citation>
    <scope>NUCLEOTIDE SEQUENCE [LARGE SCALE GENOMIC DNA]</scope>
    <source>
        <strain evidence="3 4">LE-BIN_3174</strain>
    </source>
</reference>
<gene>
    <name evidence="3" type="ORF">EIP91_009855</name>
</gene>
<sequence>PSPSKSTPVDSLSPYTYDSYVLLINIEQMPHVQSVPFQDTGYSSISYSHEAPIPVIVIVAVVLLVLASLFVSSIWGARLSYVSGTLVAGTRSGMGRARRHIWLVGYLYPTGNGPSSSSSRSFNTTRDHWAAGHIDHSPPAAPPIALRRHDRLGVGSPGTDTNSSSGSLSPIPTSGLH</sequence>
<keyword evidence="2" id="KW-1133">Transmembrane helix</keyword>
<evidence type="ECO:0000313" key="4">
    <source>
        <dbReference type="Proteomes" id="UP000292702"/>
    </source>
</evidence>
<feature type="non-terminal residue" evidence="3">
    <location>
        <position position="1"/>
    </location>
</feature>
<dbReference type="AlphaFoldDB" id="A0A4R0R162"/>
<feature type="transmembrane region" description="Helical" evidence="2">
    <location>
        <begin position="51"/>
        <end position="71"/>
    </location>
</feature>
<accession>A0A4R0R162</accession>
<dbReference type="EMBL" id="RWJN01000575">
    <property type="protein sequence ID" value="TCD60571.1"/>
    <property type="molecule type" value="Genomic_DNA"/>
</dbReference>
<feature type="region of interest" description="Disordered" evidence="1">
    <location>
        <begin position="150"/>
        <end position="177"/>
    </location>
</feature>
<keyword evidence="2" id="KW-0812">Transmembrane</keyword>
<name>A0A4R0R162_9APHY</name>
<evidence type="ECO:0000313" key="3">
    <source>
        <dbReference type="EMBL" id="TCD60571.1"/>
    </source>
</evidence>
<proteinExistence type="predicted"/>
<keyword evidence="4" id="KW-1185">Reference proteome</keyword>
<evidence type="ECO:0000256" key="1">
    <source>
        <dbReference type="SAM" id="MobiDB-lite"/>
    </source>
</evidence>
<feature type="compositionally biased region" description="Low complexity" evidence="1">
    <location>
        <begin position="163"/>
        <end position="177"/>
    </location>
</feature>
<protein>
    <submittedName>
        <fullName evidence="3">Uncharacterized protein</fullName>
    </submittedName>
</protein>